<feature type="coiled-coil region" evidence="1">
    <location>
        <begin position="1138"/>
        <end position="1165"/>
    </location>
</feature>
<evidence type="ECO:0000313" key="4">
    <source>
        <dbReference type="EMBL" id="GDY33655.1"/>
    </source>
</evidence>
<keyword evidence="4" id="KW-0347">Helicase</keyword>
<dbReference type="GO" id="GO:0004386">
    <property type="term" value="F:helicase activity"/>
    <property type="evidence" value="ECO:0007669"/>
    <property type="project" value="UniProtKB-KW"/>
</dbReference>
<evidence type="ECO:0000256" key="1">
    <source>
        <dbReference type="SAM" id="Coils"/>
    </source>
</evidence>
<dbReference type="RefSeq" id="WP_137816577.1">
    <property type="nucleotide sequence ID" value="NZ_BJFL01000050.1"/>
</dbReference>
<dbReference type="InterPro" id="IPR001650">
    <property type="entry name" value="Helicase_C-like"/>
</dbReference>
<dbReference type="Proteomes" id="UP000298860">
    <property type="component" value="Unassembled WGS sequence"/>
</dbReference>
<accession>A0A4D4JA07</accession>
<dbReference type="NCBIfam" id="NF038325">
    <property type="entry name" value="DISARM_DrmAS"/>
    <property type="match status" value="1"/>
</dbReference>
<proteinExistence type="predicted"/>
<dbReference type="CDD" id="cd18785">
    <property type="entry name" value="SF2_C"/>
    <property type="match status" value="1"/>
</dbReference>
<keyword evidence="5" id="KW-1185">Reference proteome</keyword>
<name>A0A4D4JA07_9PSEU</name>
<dbReference type="Pfam" id="PF00271">
    <property type="entry name" value="Helicase_C"/>
    <property type="match status" value="1"/>
</dbReference>
<reference evidence="5" key="1">
    <citation type="submission" date="2019-04" db="EMBL/GenBank/DDBJ databases">
        <title>Draft genome sequence of Pseudonocardiaceae bacterium SL3-2-4.</title>
        <authorList>
            <person name="Ningsih F."/>
            <person name="Yokota A."/>
            <person name="Sakai Y."/>
            <person name="Nanatani K."/>
            <person name="Yabe S."/>
            <person name="Oetari A."/>
            <person name="Sjamsuridzal W."/>
        </authorList>
    </citation>
    <scope>NUCLEOTIDE SEQUENCE [LARGE SCALE GENOMIC DNA]</scope>
    <source>
        <strain evidence="5">SL3-2-4</strain>
    </source>
</reference>
<gene>
    <name evidence="4" type="ORF">GTS_52880</name>
</gene>
<keyword evidence="1" id="KW-0175">Coiled coil</keyword>
<evidence type="ECO:0000259" key="3">
    <source>
        <dbReference type="PROSITE" id="PS51194"/>
    </source>
</evidence>
<dbReference type="EMBL" id="BJFL01000050">
    <property type="protein sequence ID" value="GDY33655.1"/>
    <property type="molecule type" value="Genomic_DNA"/>
</dbReference>
<feature type="domain" description="Helicase C-terminal" evidence="3">
    <location>
        <begin position="921"/>
        <end position="1073"/>
    </location>
</feature>
<sequence>MTTPRTRPAKAPAAEDGAPEGDHVEYRLKHEPDGRSWTVRENMVDILERELLGPGGGPEEILDGSPDAAYLIGRIAPTRLTRDREDPRDADTDDPVTDVGDAIDADEGRGVPVTAVDDSSAGSDEDSIEDQPQKRGLMIPASMGLRCQVPADLEELTVVSSWGTYRPVKDDDADGSRLRRYQRIPFEVATTIRIADVQPGETKEYVLKDDVTLRVDRYDDARHGRRLIEVALCNDRETPRKIPVDAWMFQTKLTVTAGGAEVFLPVTDALTDTRYETDDELRRLNLQYRDRLEFAVGRTCSVDWDVAEGARRASKVWTTWLPTCETPQTQAEEIQSALLDMTKLATATPEELRAGLEPIVRGYADWLDGEDRRAAELPEHLRDEAHEAVAEARRVAEQLGDGLEYLLTDPEALRCFQFMNRVMAEQRIQTQVAEYRARRPTIGIAQARAAVLEENKERAHSWRTFQLAFIVMQLPMLSDPAAPRRSGELAKAQSLFFPTGGGKTEAYLGLAAYTFAVRRRQGIVDTPDGPLDGGSGVAVLMRYTLRLLTAQQFQRATALVCAAELERAKDPATWGEEPFRIGLWVGTDVSPKRYEEARAQLEKVNEGRGYRLTVLQIQRCPWCGSKISPRDVRGHNTLRRVYVYCGDDLADCPFAEGGAVPEGLPVLTVDEEIYRLAPAFVIATVDKFARLAREGEAASLFGYVSRRCDRHGYVHPDYKHCEIKDGSKHPTSKDGLPAAAVHAATRLRPPDLIIQDELHLITGALGTTVGLFEAAIDVMCSWRTADGQPVRPLLVASTATARNAPDQVKALYGRDVTIFPPQVLDAGRTFFSKEIPVSDENPGRRYVGVSTSGVRLTTAEIRIAEILMAAGQLMLDTSGKAADPYLSLVGYFSATRELAGMARYLSDDVQTALAKGRPWSKLPRRYGTNFGALHVAELTSRVASADITATLDQMAVPFDPDIDSTAARRDRLAQVAAGKRPRNGREVHPFDAILATSMLQVGVDVTRLGLMLVVGQPKNTAEYIQASSRVGRDPSRPGLVVTLGNWARPRDLAHFEQFRHYHETFYAQVEALSVTPYSVTSLERGLDGVLVSAARVLQATKPSGLSPERGAGRIEDERDFAARLIDVLVARMRRASGEEAAERAKQRLDNRLDQWINRRKHLARLYRSLVYERVTDPGKQGPLVISAENAQGVADSKDTAPFVVANSMREVQPEINLLVSPIPERLVYIAPPGTPQWELPEAAEES</sequence>
<dbReference type="OrthoDB" id="713315at2"/>
<evidence type="ECO:0000313" key="5">
    <source>
        <dbReference type="Proteomes" id="UP000298860"/>
    </source>
</evidence>
<feature type="region of interest" description="Disordered" evidence="2">
    <location>
        <begin position="80"/>
        <end position="134"/>
    </location>
</feature>
<dbReference type="Gene3D" id="3.40.50.300">
    <property type="entry name" value="P-loop containing nucleotide triphosphate hydrolases"/>
    <property type="match status" value="1"/>
</dbReference>
<feature type="compositionally biased region" description="Low complexity" evidence="2">
    <location>
        <begin position="1"/>
        <end position="14"/>
    </location>
</feature>
<dbReference type="SUPFAM" id="SSF52540">
    <property type="entry name" value="P-loop containing nucleoside triphosphate hydrolases"/>
    <property type="match status" value="1"/>
</dbReference>
<dbReference type="PROSITE" id="PS51194">
    <property type="entry name" value="HELICASE_CTER"/>
    <property type="match status" value="1"/>
</dbReference>
<dbReference type="InterPro" id="IPR027417">
    <property type="entry name" value="P-loop_NTPase"/>
</dbReference>
<protein>
    <submittedName>
        <fullName evidence="4">Helicase</fullName>
    </submittedName>
</protein>
<keyword evidence="4" id="KW-0067">ATP-binding</keyword>
<organism evidence="4 5">
    <name type="scientific">Gandjariella thermophila</name>
    <dbReference type="NCBI Taxonomy" id="1931992"/>
    <lineage>
        <taxon>Bacteria</taxon>
        <taxon>Bacillati</taxon>
        <taxon>Actinomycetota</taxon>
        <taxon>Actinomycetes</taxon>
        <taxon>Pseudonocardiales</taxon>
        <taxon>Pseudonocardiaceae</taxon>
        <taxon>Gandjariella</taxon>
    </lineage>
</organism>
<keyword evidence="4" id="KW-0547">Nucleotide-binding</keyword>
<feature type="compositionally biased region" description="Basic and acidic residues" evidence="2">
    <location>
        <begin position="80"/>
        <end position="90"/>
    </location>
</feature>
<comment type="caution">
    <text evidence="4">The sequence shown here is derived from an EMBL/GenBank/DDBJ whole genome shotgun (WGS) entry which is preliminary data.</text>
</comment>
<keyword evidence="4" id="KW-0378">Hydrolase</keyword>
<feature type="compositionally biased region" description="Acidic residues" evidence="2">
    <location>
        <begin position="91"/>
        <end position="105"/>
    </location>
</feature>
<feature type="region of interest" description="Disordered" evidence="2">
    <location>
        <begin position="1"/>
        <end position="24"/>
    </location>
</feature>
<dbReference type="AlphaFoldDB" id="A0A4D4JA07"/>
<evidence type="ECO:0000256" key="2">
    <source>
        <dbReference type="SAM" id="MobiDB-lite"/>
    </source>
</evidence>